<keyword evidence="3" id="KW-1185">Reference proteome</keyword>
<organism evidence="2 3">
    <name type="scientific">Araneus ventricosus</name>
    <name type="common">Orbweaver spider</name>
    <name type="synonym">Epeira ventricosa</name>
    <dbReference type="NCBI Taxonomy" id="182803"/>
    <lineage>
        <taxon>Eukaryota</taxon>
        <taxon>Metazoa</taxon>
        <taxon>Ecdysozoa</taxon>
        <taxon>Arthropoda</taxon>
        <taxon>Chelicerata</taxon>
        <taxon>Arachnida</taxon>
        <taxon>Araneae</taxon>
        <taxon>Araneomorphae</taxon>
        <taxon>Entelegynae</taxon>
        <taxon>Araneoidea</taxon>
        <taxon>Araneidae</taxon>
        <taxon>Araneus</taxon>
    </lineage>
</organism>
<reference evidence="2 3" key="1">
    <citation type="journal article" date="2019" name="Sci. Rep.">
        <title>Orb-weaving spider Araneus ventricosus genome elucidates the spidroin gene catalogue.</title>
        <authorList>
            <person name="Kono N."/>
            <person name="Nakamura H."/>
            <person name="Ohtoshi R."/>
            <person name="Moran D.A.P."/>
            <person name="Shinohara A."/>
            <person name="Yoshida Y."/>
            <person name="Fujiwara M."/>
            <person name="Mori M."/>
            <person name="Tomita M."/>
            <person name="Arakawa K."/>
        </authorList>
    </citation>
    <scope>NUCLEOTIDE SEQUENCE [LARGE SCALE GENOMIC DNA]</scope>
</reference>
<dbReference type="EMBL" id="BGPR01000476">
    <property type="protein sequence ID" value="GBM22227.1"/>
    <property type="molecule type" value="Genomic_DNA"/>
</dbReference>
<gene>
    <name evidence="2" type="ORF">AVEN_273416_1</name>
</gene>
<name>A0A4Y2E0Q0_ARAVE</name>
<accession>A0A4Y2E0Q0</accession>
<evidence type="ECO:0000256" key="1">
    <source>
        <dbReference type="SAM" id="MobiDB-lite"/>
    </source>
</evidence>
<comment type="caution">
    <text evidence="2">The sequence shown here is derived from an EMBL/GenBank/DDBJ whole genome shotgun (WGS) entry which is preliminary data.</text>
</comment>
<dbReference type="AlphaFoldDB" id="A0A4Y2E0Q0"/>
<evidence type="ECO:0000313" key="3">
    <source>
        <dbReference type="Proteomes" id="UP000499080"/>
    </source>
</evidence>
<feature type="compositionally biased region" description="Basic and acidic residues" evidence="1">
    <location>
        <begin position="36"/>
        <end position="47"/>
    </location>
</feature>
<protein>
    <submittedName>
        <fullName evidence="2">Uncharacterized protein</fullName>
    </submittedName>
</protein>
<evidence type="ECO:0000313" key="2">
    <source>
        <dbReference type="EMBL" id="GBM22227.1"/>
    </source>
</evidence>
<proteinExistence type="predicted"/>
<feature type="region of interest" description="Disordered" evidence="1">
    <location>
        <begin position="28"/>
        <end position="47"/>
    </location>
</feature>
<sequence length="118" mass="13708">MITFTDKTRPPPTLCASLTRGDSKFAVRTVRGRKKAQNEPESDRKRHAFEVENARRCRNDEPVTDGSYLFGYPRESEISDNPSIFFNFLKNEGKNNNYESETRPVFIPNLKEVFELVF</sequence>
<dbReference type="Proteomes" id="UP000499080">
    <property type="component" value="Unassembled WGS sequence"/>
</dbReference>